<dbReference type="InterPro" id="IPR019270">
    <property type="entry name" value="DUF2283"/>
</dbReference>
<organism evidence="1 2">
    <name type="scientific">Aphanothece sacrum FPU1</name>
    <dbReference type="NCBI Taxonomy" id="1920663"/>
    <lineage>
        <taxon>Bacteria</taxon>
        <taxon>Bacillati</taxon>
        <taxon>Cyanobacteriota</taxon>
        <taxon>Cyanophyceae</taxon>
        <taxon>Oscillatoriophycideae</taxon>
        <taxon>Chroococcales</taxon>
        <taxon>Aphanothecaceae</taxon>
        <taxon>Aphanothece</taxon>
    </lineage>
</organism>
<evidence type="ECO:0000313" key="1">
    <source>
        <dbReference type="EMBL" id="GBF78663.1"/>
    </source>
</evidence>
<keyword evidence="2" id="KW-1185">Reference proteome</keyword>
<dbReference type="Pfam" id="PF10049">
    <property type="entry name" value="DUF2283"/>
    <property type="match status" value="1"/>
</dbReference>
<protein>
    <recommendedName>
        <fullName evidence="3">DUF2283 domain-containing protein</fullName>
    </recommendedName>
</protein>
<dbReference type="RefSeq" id="WP_124974255.1">
    <property type="nucleotide sequence ID" value="NZ_BDQK01000001.1"/>
</dbReference>
<dbReference type="OrthoDB" id="2112472at2"/>
<dbReference type="AlphaFoldDB" id="A0A401IBL6"/>
<name>A0A401IBL6_APHSA</name>
<accession>A0A401IBL6</accession>
<comment type="caution">
    <text evidence="1">The sequence shown here is derived from an EMBL/GenBank/DDBJ whole genome shotgun (WGS) entry which is preliminary data.</text>
</comment>
<dbReference type="EMBL" id="BDQK01000001">
    <property type="protein sequence ID" value="GBF78663.1"/>
    <property type="molecule type" value="Genomic_DNA"/>
</dbReference>
<evidence type="ECO:0008006" key="3">
    <source>
        <dbReference type="Google" id="ProtNLM"/>
    </source>
</evidence>
<proteinExistence type="predicted"/>
<dbReference type="Proteomes" id="UP000287247">
    <property type="component" value="Unassembled WGS sequence"/>
</dbReference>
<reference evidence="2" key="1">
    <citation type="submission" date="2017-05" db="EMBL/GenBank/DDBJ databases">
        <title>Physiological properties and genetic analysis related to exopolysaccharide production of fresh-water unicellular cyanobacterium Aphanothece sacrum, Suizenji Nori, that has been cultured as a food source in Japan.</title>
        <authorList>
            <person name="Kanesaki Y."/>
            <person name="Yoshikawa S."/>
            <person name="Ohki K."/>
        </authorList>
    </citation>
    <scope>NUCLEOTIDE SEQUENCE [LARGE SCALE GENOMIC DNA]</scope>
    <source>
        <strain evidence="2">FPU1</strain>
    </source>
</reference>
<evidence type="ECO:0000313" key="2">
    <source>
        <dbReference type="Proteomes" id="UP000287247"/>
    </source>
</evidence>
<gene>
    <name evidence="1" type="ORF">AsFPU1_0052</name>
</gene>
<sequence>MAVTSIDIKSYLQLAKVVNYLPKQDFWTAYDAEADVIYINFHQPSLPADDSELTDDDIIIRYQGDEIIGLSILNVSKIR</sequence>